<dbReference type="InterPro" id="IPR016032">
    <property type="entry name" value="Sig_transdc_resp-reg_C-effctor"/>
</dbReference>
<dbReference type="InterPro" id="IPR036388">
    <property type="entry name" value="WH-like_DNA-bd_sf"/>
</dbReference>
<feature type="transmembrane region" description="Helical" evidence="2">
    <location>
        <begin position="74"/>
        <end position="97"/>
    </location>
</feature>
<feature type="coiled-coil region" evidence="1">
    <location>
        <begin position="275"/>
        <end position="302"/>
    </location>
</feature>
<evidence type="ECO:0000313" key="3">
    <source>
        <dbReference type="EMBL" id="CAL2076025.1"/>
    </source>
</evidence>
<dbReference type="SUPFAM" id="SSF46894">
    <property type="entry name" value="C-terminal effector domain of the bipartite response regulators"/>
    <property type="match status" value="1"/>
</dbReference>
<feature type="transmembrane region" description="Helical" evidence="2">
    <location>
        <begin position="150"/>
        <end position="169"/>
    </location>
</feature>
<dbReference type="RefSeq" id="WP_348709812.1">
    <property type="nucleotide sequence ID" value="NZ_CAXIXY010000003.1"/>
</dbReference>
<dbReference type="Proteomes" id="UP001497416">
    <property type="component" value="Unassembled WGS sequence"/>
</dbReference>
<feature type="transmembrane region" description="Helical" evidence="2">
    <location>
        <begin position="181"/>
        <end position="202"/>
    </location>
</feature>
<sequence>MLSHISNYITAIVCLIAFFVIQRIYHKEKLKSVYTANSVEGIKWFALAILSWGVGATLNIVFTQVFNFPQTSSVVISIGVFFSLANSLFILLSIPSIQHREKRNIVIRIIERFSNKEVFIIFGGILVMIASVFLISFFTRTNGNSSNNVIWLIDIPISLVVAFALLQELNKAFKNRGMRFMYLPTFALFLLIVVAVTHRIFPIETTAKWINIELWNAIGVTTSISFKFLFVLLFIILLYSWKLLAEKEEKQSELQETIFAHHKLESENETLTVANESHLNTIKLLKKEISSLKKKHDELKSASKIELSDRQKEVLANLGICGEQKSYTEIAEAMNISVDGFQTHIYQIKKVLNISGSDGKEQLITYAKKNQLLEFATIQHD</sequence>
<keyword evidence="4" id="KW-1185">Reference proteome</keyword>
<evidence type="ECO:0000256" key="1">
    <source>
        <dbReference type="SAM" id="Coils"/>
    </source>
</evidence>
<protein>
    <recommendedName>
        <fullName evidence="5">HTH luxR-type domain-containing protein</fullName>
    </recommendedName>
</protein>
<keyword evidence="2" id="KW-0472">Membrane</keyword>
<feature type="transmembrane region" description="Helical" evidence="2">
    <location>
        <begin position="214"/>
        <end position="241"/>
    </location>
</feature>
<gene>
    <name evidence="3" type="ORF">T190607A01A_10291</name>
</gene>
<evidence type="ECO:0000256" key="2">
    <source>
        <dbReference type="SAM" id="Phobius"/>
    </source>
</evidence>
<name>A0ABM9NRC9_9FLAO</name>
<keyword evidence="2" id="KW-1133">Transmembrane helix</keyword>
<comment type="caution">
    <text evidence="3">The sequence shown here is derived from an EMBL/GenBank/DDBJ whole genome shotgun (WGS) entry which is preliminary data.</text>
</comment>
<dbReference type="EMBL" id="CAXIXY010000003">
    <property type="protein sequence ID" value="CAL2076025.1"/>
    <property type="molecule type" value="Genomic_DNA"/>
</dbReference>
<proteinExistence type="predicted"/>
<feature type="transmembrane region" description="Helical" evidence="2">
    <location>
        <begin position="118"/>
        <end position="138"/>
    </location>
</feature>
<feature type="transmembrane region" description="Helical" evidence="2">
    <location>
        <begin position="44"/>
        <end position="62"/>
    </location>
</feature>
<accession>A0ABM9NRC9</accession>
<keyword evidence="1" id="KW-0175">Coiled coil</keyword>
<evidence type="ECO:0000313" key="4">
    <source>
        <dbReference type="Proteomes" id="UP001497416"/>
    </source>
</evidence>
<evidence type="ECO:0008006" key="5">
    <source>
        <dbReference type="Google" id="ProtNLM"/>
    </source>
</evidence>
<feature type="transmembrane region" description="Helical" evidence="2">
    <location>
        <begin position="6"/>
        <end position="24"/>
    </location>
</feature>
<reference evidence="3 4" key="1">
    <citation type="submission" date="2024-05" db="EMBL/GenBank/DDBJ databases">
        <authorList>
            <person name="Duchaud E."/>
        </authorList>
    </citation>
    <scope>NUCLEOTIDE SEQUENCE [LARGE SCALE GENOMIC DNA]</scope>
    <source>
        <strain evidence="3">Ena-SAMPLE-TAB-13-05-2024-13:56:06:370-140302</strain>
    </source>
</reference>
<dbReference type="Gene3D" id="1.10.10.10">
    <property type="entry name" value="Winged helix-like DNA-binding domain superfamily/Winged helix DNA-binding domain"/>
    <property type="match status" value="1"/>
</dbReference>
<keyword evidence="2" id="KW-0812">Transmembrane</keyword>
<organism evidence="3 4">
    <name type="scientific">Tenacibaculum platacis</name>
    <dbReference type="NCBI Taxonomy" id="3137852"/>
    <lineage>
        <taxon>Bacteria</taxon>
        <taxon>Pseudomonadati</taxon>
        <taxon>Bacteroidota</taxon>
        <taxon>Flavobacteriia</taxon>
        <taxon>Flavobacteriales</taxon>
        <taxon>Flavobacteriaceae</taxon>
        <taxon>Tenacibaculum</taxon>
    </lineage>
</organism>